<dbReference type="EMBL" id="GBXM01033330">
    <property type="protein sequence ID" value="JAH75247.1"/>
    <property type="molecule type" value="Transcribed_RNA"/>
</dbReference>
<dbReference type="SUPFAM" id="SSF81442">
    <property type="entry name" value="Cytochrome c oxidase subunit I-like"/>
    <property type="match status" value="1"/>
</dbReference>
<proteinExistence type="predicted"/>
<accession>A0A0E9VB40</accession>
<dbReference type="Gene3D" id="1.20.210.10">
    <property type="entry name" value="Cytochrome c oxidase-like, subunit I domain"/>
    <property type="match status" value="1"/>
</dbReference>
<reference evidence="1" key="1">
    <citation type="submission" date="2014-11" db="EMBL/GenBank/DDBJ databases">
        <authorList>
            <person name="Amaro Gonzalez C."/>
        </authorList>
    </citation>
    <scope>NUCLEOTIDE SEQUENCE</scope>
</reference>
<reference evidence="1" key="2">
    <citation type="journal article" date="2015" name="Fish Shellfish Immunol.">
        <title>Early steps in the European eel (Anguilla anguilla)-Vibrio vulnificus interaction in the gills: Role of the RtxA13 toxin.</title>
        <authorList>
            <person name="Callol A."/>
            <person name="Pajuelo D."/>
            <person name="Ebbesson L."/>
            <person name="Teles M."/>
            <person name="MacKenzie S."/>
            <person name="Amaro C."/>
        </authorList>
    </citation>
    <scope>NUCLEOTIDE SEQUENCE</scope>
</reference>
<dbReference type="InterPro" id="IPR036927">
    <property type="entry name" value="Cyt_c_oxase-like_su1_sf"/>
</dbReference>
<sequence>MFVGVNLTLFPQHFLGLAGIPRRYSDYPDAYTL</sequence>
<name>A0A0E9VB40_ANGAN</name>
<protein>
    <recommendedName>
        <fullName evidence="2">Cytochrome oxidase subunit I profile domain-containing protein</fullName>
    </recommendedName>
</protein>
<organism evidence="1">
    <name type="scientific">Anguilla anguilla</name>
    <name type="common">European freshwater eel</name>
    <name type="synonym">Muraena anguilla</name>
    <dbReference type="NCBI Taxonomy" id="7936"/>
    <lineage>
        <taxon>Eukaryota</taxon>
        <taxon>Metazoa</taxon>
        <taxon>Chordata</taxon>
        <taxon>Craniata</taxon>
        <taxon>Vertebrata</taxon>
        <taxon>Euteleostomi</taxon>
        <taxon>Actinopterygii</taxon>
        <taxon>Neopterygii</taxon>
        <taxon>Teleostei</taxon>
        <taxon>Anguilliformes</taxon>
        <taxon>Anguillidae</taxon>
        <taxon>Anguilla</taxon>
    </lineage>
</organism>
<evidence type="ECO:0000313" key="1">
    <source>
        <dbReference type="EMBL" id="JAH75247.1"/>
    </source>
</evidence>
<evidence type="ECO:0008006" key="2">
    <source>
        <dbReference type="Google" id="ProtNLM"/>
    </source>
</evidence>
<dbReference type="AlphaFoldDB" id="A0A0E9VB40"/>